<dbReference type="PROSITE" id="PS51736">
    <property type="entry name" value="RECOMBINASES_3"/>
    <property type="match status" value="1"/>
</dbReference>
<dbReference type="PANTHER" id="PTHR30461">
    <property type="entry name" value="DNA-INVERTASE FROM LAMBDOID PROPHAGE"/>
    <property type="match status" value="1"/>
</dbReference>
<protein>
    <submittedName>
        <fullName evidence="3">Resolvase</fullName>
    </submittedName>
</protein>
<dbReference type="KEGG" id="pmar:B0X71_11690"/>
<gene>
    <name evidence="3" type="ORF">B0X71_11690</name>
</gene>
<dbReference type="GO" id="GO:0003677">
    <property type="term" value="F:DNA binding"/>
    <property type="evidence" value="ECO:0007669"/>
    <property type="project" value="InterPro"/>
</dbReference>
<feature type="domain" description="Resolvase/invertase-type recombinase catalytic" evidence="2">
    <location>
        <begin position="4"/>
        <end position="149"/>
    </location>
</feature>
<dbReference type="InterPro" id="IPR006119">
    <property type="entry name" value="Resolv_N"/>
</dbReference>
<dbReference type="OrthoDB" id="2731197at2"/>
<evidence type="ECO:0000313" key="4">
    <source>
        <dbReference type="Proteomes" id="UP000188184"/>
    </source>
</evidence>
<name>A0A1Q2KZQ8_9BACL</name>
<dbReference type="RefSeq" id="WP_077589573.1">
    <property type="nucleotide sequence ID" value="NZ_CP019640.1"/>
</dbReference>
<proteinExistence type="inferred from homology"/>
<dbReference type="EMBL" id="CP019640">
    <property type="protein sequence ID" value="AQQ53675.1"/>
    <property type="molecule type" value="Genomic_DNA"/>
</dbReference>
<dbReference type="SMART" id="SM00857">
    <property type="entry name" value="Resolvase"/>
    <property type="match status" value="1"/>
</dbReference>
<dbReference type="PANTHER" id="PTHR30461:SF26">
    <property type="entry name" value="RESOLVASE HOMOLOG YNEB"/>
    <property type="match status" value="1"/>
</dbReference>
<evidence type="ECO:0000313" key="3">
    <source>
        <dbReference type="EMBL" id="AQQ53675.1"/>
    </source>
</evidence>
<dbReference type="GO" id="GO:0000150">
    <property type="term" value="F:DNA strand exchange activity"/>
    <property type="evidence" value="ECO:0007669"/>
    <property type="project" value="InterPro"/>
</dbReference>
<dbReference type="InterPro" id="IPR050639">
    <property type="entry name" value="SSR_resolvase"/>
</dbReference>
<dbReference type="InterPro" id="IPR036162">
    <property type="entry name" value="Resolvase-like_N_sf"/>
</dbReference>
<dbReference type="AlphaFoldDB" id="A0A1Q2KZQ8"/>
<sequence>MKKTSVIYCRVSTEKDSQETSLERQQEELTAFASAEGYRIEEIFTDRHSGYEMDRDGLLEMLNYLKSTPVDALFIQDETRLGRGHARIALLHVMKKQGIDVFTLSDQGLIALNDMDDMVLEILAIVEEYQRKIHNAKIKRGMKRAVENGYKPERNLRGKGNPEGRERLDLPIDQIVQLKERGLTYHEIAVTLRGFGYQASKATVHRRYKEYEEGRQAE</sequence>
<keyword evidence="4" id="KW-1185">Reference proteome</keyword>
<comment type="similarity">
    <text evidence="1">Belongs to the site-specific recombinase resolvase family.</text>
</comment>
<dbReference type="CDD" id="cd00338">
    <property type="entry name" value="Ser_Recombinase"/>
    <property type="match status" value="1"/>
</dbReference>
<evidence type="ECO:0000256" key="1">
    <source>
        <dbReference type="ARBA" id="ARBA00009913"/>
    </source>
</evidence>
<accession>A0A1Q2KZQ8</accession>
<organism evidence="3 4">
    <name type="scientific">Planococcus lenghuensis</name>
    <dbReference type="NCBI Taxonomy" id="2213202"/>
    <lineage>
        <taxon>Bacteria</taxon>
        <taxon>Bacillati</taxon>
        <taxon>Bacillota</taxon>
        <taxon>Bacilli</taxon>
        <taxon>Bacillales</taxon>
        <taxon>Caryophanaceae</taxon>
        <taxon>Planococcus</taxon>
    </lineage>
</organism>
<dbReference type="Proteomes" id="UP000188184">
    <property type="component" value="Chromosome"/>
</dbReference>
<dbReference type="SUPFAM" id="SSF53041">
    <property type="entry name" value="Resolvase-like"/>
    <property type="match status" value="1"/>
</dbReference>
<dbReference type="Pfam" id="PF00239">
    <property type="entry name" value="Resolvase"/>
    <property type="match status" value="1"/>
</dbReference>
<dbReference type="Gene3D" id="3.40.50.1390">
    <property type="entry name" value="Resolvase, N-terminal catalytic domain"/>
    <property type="match status" value="1"/>
</dbReference>
<reference evidence="3 4" key="1">
    <citation type="submission" date="2017-02" db="EMBL/GenBank/DDBJ databases">
        <title>The complete genomic sequence of a novel cold adapted crude oil-degrading bacterium Planococcus qaidamina Y42.</title>
        <authorList>
            <person name="Yang R."/>
        </authorList>
    </citation>
    <scope>NUCLEOTIDE SEQUENCE [LARGE SCALE GENOMIC DNA]</scope>
    <source>
        <strain evidence="3 4">Y42</strain>
    </source>
</reference>
<evidence type="ECO:0000259" key="2">
    <source>
        <dbReference type="PROSITE" id="PS51736"/>
    </source>
</evidence>